<evidence type="ECO:0008006" key="3">
    <source>
        <dbReference type="Google" id="ProtNLM"/>
    </source>
</evidence>
<proteinExistence type="predicted"/>
<dbReference type="Proteomes" id="UP001430953">
    <property type="component" value="Unassembled WGS sequence"/>
</dbReference>
<comment type="caution">
    <text evidence="1">The sequence shown here is derived from an EMBL/GenBank/DDBJ whole genome shotgun (WGS) entry which is preliminary data.</text>
</comment>
<accession>A0AAW2F1B0</accession>
<keyword evidence="2" id="KW-1185">Reference proteome</keyword>
<dbReference type="EMBL" id="JADYXP020000014">
    <property type="protein sequence ID" value="KAL0109749.1"/>
    <property type="molecule type" value="Genomic_DNA"/>
</dbReference>
<gene>
    <name evidence="1" type="ORF">PUN28_013422</name>
</gene>
<evidence type="ECO:0000313" key="2">
    <source>
        <dbReference type="Proteomes" id="UP001430953"/>
    </source>
</evidence>
<evidence type="ECO:0000313" key="1">
    <source>
        <dbReference type="EMBL" id="KAL0109749.1"/>
    </source>
</evidence>
<dbReference type="AlphaFoldDB" id="A0AAW2F1B0"/>
<organism evidence="1 2">
    <name type="scientific">Cardiocondyla obscurior</name>
    <dbReference type="NCBI Taxonomy" id="286306"/>
    <lineage>
        <taxon>Eukaryota</taxon>
        <taxon>Metazoa</taxon>
        <taxon>Ecdysozoa</taxon>
        <taxon>Arthropoda</taxon>
        <taxon>Hexapoda</taxon>
        <taxon>Insecta</taxon>
        <taxon>Pterygota</taxon>
        <taxon>Neoptera</taxon>
        <taxon>Endopterygota</taxon>
        <taxon>Hymenoptera</taxon>
        <taxon>Apocrita</taxon>
        <taxon>Aculeata</taxon>
        <taxon>Formicoidea</taxon>
        <taxon>Formicidae</taxon>
        <taxon>Myrmicinae</taxon>
        <taxon>Cardiocondyla</taxon>
    </lineage>
</organism>
<protein>
    <recommendedName>
        <fullName evidence="3">Ycf15</fullName>
    </recommendedName>
</protein>
<sequence length="134" mass="15779">MLILFVCGRSTVSSSVRLDFLTNLNRLINFNLKILLLYLQVWRFGDERFATKTNQGNRPETWKPQKSSDHSWYKRKFLDLPSTPDSTNTLQSEFSFNLKILLLYLQVWRFGDERFATKTNQGNRPETREAAEVL</sequence>
<name>A0AAW2F1B0_9HYME</name>
<reference evidence="1 2" key="1">
    <citation type="submission" date="2023-03" db="EMBL/GenBank/DDBJ databases">
        <title>High recombination rates correlate with genetic variation in Cardiocondyla obscurior ants.</title>
        <authorList>
            <person name="Errbii M."/>
        </authorList>
    </citation>
    <scope>NUCLEOTIDE SEQUENCE [LARGE SCALE GENOMIC DNA]</scope>
    <source>
        <strain evidence="1">Alpha-2009</strain>
        <tissue evidence="1">Whole body</tissue>
    </source>
</reference>